<evidence type="ECO:0000313" key="2">
    <source>
        <dbReference type="EMBL" id="MFC4691379.1"/>
    </source>
</evidence>
<organism evidence="2 3">
    <name type="scientific">Dokdonia genika</name>
    <dbReference type="NCBI Taxonomy" id="308113"/>
    <lineage>
        <taxon>Bacteria</taxon>
        <taxon>Pseudomonadati</taxon>
        <taxon>Bacteroidota</taxon>
        <taxon>Flavobacteriia</taxon>
        <taxon>Flavobacteriales</taxon>
        <taxon>Flavobacteriaceae</taxon>
        <taxon>Dokdonia</taxon>
    </lineage>
</organism>
<evidence type="ECO:0008006" key="4">
    <source>
        <dbReference type="Google" id="ProtNLM"/>
    </source>
</evidence>
<dbReference type="PROSITE" id="PS51257">
    <property type="entry name" value="PROKAR_LIPOPROTEIN"/>
    <property type="match status" value="1"/>
</dbReference>
<feature type="chain" id="PRO_5045849475" description="Lipoprotein" evidence="1">
    <location>
        <begin position="20"/>
        <end position="358"/>
    </location>
</feature>
<dbReference type="EMBL" id="JBHSHB010000024">
    <property type="protein sequence ID" value="MFC4691379.1"/>
    <property type="molecule type" value="Genomic_DNA"/>
</dbReference>
<feature type="signal peptide" evidence="1">
    <location>
        <begin position="1"/>
        <end position="19"/>
    </location>
</feature>
<keyword evidence="1" id="KW-0732">Signal</keyword>
<dbReference type="RefSeq" id="WP_299151367.1">
    <property type="nucleotide sequence ID" value="NZ_JBHSHB010000024.1"/>
</dbReference>
<reference evidence="3" key="1">
    <citation type="journal article" date="2019" name="Int. J. Syst. Evol. Microbiol.">
        <title>The Global Catalogue of Microorganisms (GCM) 10K type strain sequencing project: providing services to taxonomists for standard genome sequencing and annotation.</title>
        <authorList>
            <consortium name="The Broad Institute Genomics Platform"/>
            <consortium name="The Broad Institute Genome Sequencing Center for Infectious Disease"/>
            <person name="Wu L."/>
            <person name="Ma J."/>
        </authorList>
    </citation>
    <scope>NUCLEOTIDE SEQUENCE [LARGE SCALE GENOMIC DNA]</scope>
    <source>
        <strain evidence="3">CGMCC 4.7427</strain>
    </source>
</reference>
<name>A0ABV9LB38_9FLAO</name>
<evidence type="ECO:0000313" key="3">
    <source>
        <dbReference type="Proteomes" id="UP001595878"/>
    </source>
</evidence>
<accession>A0ABV9LB38</accession>
<sequence length="358" mass="37417">MKKQLLLGCLALGALFASCESDDDNTNTITPEAGMLEGGPFTFFVDGMPDMVTGVSVSGELAGDVTTFVVTDADRNILGIPPTIDALEGVNFDDAGVGACYVYHLAYQDGLAGLAMGENLDDFSGDFDLSNFIIVNRNAGPMAAEIVGGPFEFCVDGTPDMVSGLSLTGDSVGSERTWVITSDTGEILGLPPTLEAVQTVVDFDAAGPGVCLIWYMRYEEGVEGLEVGGNTNDLTGPFDLSEPVEVVRNQTLAAEITGGPFTFTVDGTPDMVSGLGLTGDSMGSLNTWVITSDTGEILGLPPTLTAVEGVNFDDAGTGVCLIWYLRYEDGLEGLMVGANANDLEGCYDLSEPVTVTRN</sequence>
<dbReference type="Proteomes" id="UP001595878">
    <property type="component" value="Unassembled WGS sequence"/>
</dbReference>
<keyword evidence="3" id="KW-1185">Reference proteome</keyword>
<proteinExistence type="predicted"/>
<protein>
    <recommendedName>
        <fullName evidence="4">Lipoprotein</fullName>
    </recommendedName>
</protein>
<evidence type="ECO:0000256" key="1">
    <source>
        <dbReference type="SAM" id="SignalP"/>
    </source>
</evidence>
<gene>
    <name evidence="2" type="ORF">ACFO5T_13150</name>
</gene>
<comment type="caution">
    <text evidence="2">The sequence shown here is derived from an EMBL/GenBank/DDBJ whole genome shotgun (WGS) entry which is preliminary data.</text>
</comment>